<evidence type="ECO:0000313" key="2">
    <source>
        <dbReference type="EMBL" id="ARO14402.1"/>
    </source>
</evidence>
<dbReference type="KEGG" id="kro:BVG79_01056"/>
<gene>
    <name evidence="2" type="ORF">BVG79_01056</name>
</gene>
<dbReference type="EMBL" id="CP019937">
    <property type="protein sequence ID" value="ARO14402.1"/>
    <property type="molecule type" value="Genomic_DNA"/>
</dbReference>
<keyword evidence="3" id="KW-1185">Reference proteome</keyword>
<keyword evidence="1" id="KW-0812">Transmembrane</keyword>
<organism evidence="2 3">
    <name type="scientific">Ketogulonicigenium robustum</name>
    <dbReference type="NCBI Taxonomy" id="92947"/>
    <lineage>
        <taxon>Bacteria</taxon>
        <taxon>Pseudomonadati</taxon>
        <taxon>Pseudomonadota</taxon>
        <taxon>Alphaproteobacteria</taxon>
        <taxon>Rhodobacterales</taxon>
        <taxon>Roseobacteraceae</taxon>
        <taxon>Ketogulonicigenium</taxon>
    </lineage>
</organism>
<keyword evidence="1" id="KW-1133">Transmembrane helix</keyword>
<name>A0A1W6NYT3_9RHOB</name>
<proteinExistence type="predicted"/>
<dbReference type="AlphaFoldDB" id="A0A1W6NYT3"/>
<dbReference type="Proteomes" id="UP000242447">
    <property type="component" value="Chromosome"/>
</dbReference>
<dbReference type="RefSeq" id="WP_085785961.1">
    <property type="nucleotide sequence ID" value="NZ_CP019937.1"/>
</dbReference>
<evidence type="ECO:0000256" key="1">
    <source>
        <dbReference type="SAM" id="Phobius"/>
    </source>
</evidence>
<accession>A0A1W6NYT3</accession>
<feature type="transmembrane region" description="Helical" evidence="1">
    <location>
        <begin position="77"/>
        <end position="98"/>
    </location>
</feature>
<protein>
    <submittedName>
        <fullName evidence="2">Uncharacterized protein</fullName>
    </submittedName>
</protein>
<evidence type="ECO:0000313" key="3">
    <source>
        <dbReference type="Proteomes" id="UP000242447"/>
    </source>
</evidence>
<sequence length="119" mass="13352">MNRYTDPHTAREIEQAEPDHGPRFIKIAASDLRVIEGTAEILGMTPEELCAGIIRTYAREIEARKDGDVAEKPKSKAWAFIGNAATFLAIFGTAFVVFDTWMQSRAAADFMYRLLEIVE</sequence>
<dbReference type="STRING" id="92947.BVG79_01056"/>
<keyword evidence="1" id="KW-0472">Membrane</keyword>
<reference evidence="2 3" key="1">
    <citation type="submission" date="2017-02" db="EMBL/GenBank/DDBJ databases">
        <title>Ketogulonicigenium robustum SPU B003 Genome sequencing and assembly.</title>
        <authorList>
            <person name="Li Y."/>
            <person name="Liu L."/>
            <person name="Wang C."/>
            <person name="Zhang M."/>
            <person name="Zhang T."/>
            <person name="Zhang Y."/>
        </authorList>
    </citation>
    <scope>NUCLEOTIDE SEQUENCE [LARGE SCALE GENOMIC DNA]</scope>
    <source>
        <strain evidence="2 3">SPU_B003</strain>
    </source>
</reference>